<dbReference type="FunFam" id="1.10.10.10:FF:000357">
    <property type="entry name" value="Caffeic acid 3-O-methyltransferase"/>
    <property type="match status" value="1"/>
</dbReference>
<evidence type="ECO:0000256" key="6">
    <source>
        <dbReference type="ARBA" id="ARBA00039011"/>
    </source>
</evidence>
<evidence type="ECO:0000259" key="10">
    <source>
        <dbReference type="Pfam" id="PF08100"/>
    </source>
</evidence>
<evidence type="ECO:0000256" key="2">
    <source>
        <dbReference type="ARBA" id="ARBA00022603"/>
    </source>
</evidence>
<dbReference type="PANTHER" id="PTHR11746">
    <property type="entry name" value="O-METHYLTRANSFERASE"/>
    <property type="match status" value="1"/>
</dbReference>
<evidence type="ECO:0000256" key="4">
    <source>
        <dbReference type="ARBA" id="ARBA00022691"/>
    </source>
</evidence>
<dbReference type="GO" id="GO:0046983">
    <property type="term" value="F:protein dimerization activity"/>
    <property type="evidence" value="ECO:0007669"/>
    <property type="project" value="InterPro"/>
</dbReference>
<keyword evidence="2" id="KW-0489">Methyltransferase</keyword>
<accession>I3SLS6</accession>
<dbReference type="InterPro" id="IPR036388">
    <property type="entry name" value="WH-like_DNA-bd_sf"/>
</dbReference>
<dbReference type="PIRSF" id="PIRSF005739">
    <property type="entry name" value="O-mtase"/>
    <property type="match status" value="1"/>
</dbReference>
<dbReference type="InterPro" id="IPR036390">
    <property type="entry name" value="WH_DNA-bd_sf"/>
</dbReference>
<evidence type="ECO:0000256" key="3">
    <source>
        <dbReference type="ARBA" id="ARBA00022679"/>
    </source>
</evidence>
<sequence length="361" mass="39820">MEREEAKQVSDEEALFFAMELSGASAAPMVLKSALELGIIEIIAKAGPNAHLSSSNIASQIPSIKNPDAPSMLDRLLRLLASYKILTCSIQHQDGDSIERLYGLHPLAKYFVNNQDGVSMISSFLMQHDKVLKDMWYHLTDSIREGGLPFYNAYGMTSFEFHSTDQRSNKIFNKGMSDYSSIIMNKVLETYSGFEGLGSIVDVGGGIGTVTNMIVSKYPNIKAINFDLPHVINEAPSYPGVEHVGGDMFVSVPKADAIFMKWICHDWNDEQCLKFLKNCYDSLPATGKVIAVECIIPIIPDSNLASKSVFQMDAIILCHSSGGKERTEKEFEALAKGAGFEGFQIACCAFNMYVMEFLKNA</sequence>
<feature type="domain" description="O-methyltransferase C-terminal" evidence="9">
    <location>
        <begin position="136"/>
        <end position="341"/>
    </location>
</feature>
<keyword evidence="3" id="KW-0808">Transferase</keyword>
<reference evidence="11" key="1">
    <citation type="submission" date="2012-05" db="EMBL/GenBank/DDBJ databases">
        <authorList>
            <person name="Krishnakumar V."/>
            <person name="Cheung F."/>
            <person name="Xiao Y."/>
            <person name="Chan A."/>
            <person name="Moskal W.A."/>
            <person name="Town C.D."/>
        </authorList>
    </citation>
    <scope>NUCLEOTIDE SEQUENCE</scope>
</reference>
<dbReference type="CDD" id="cd02440">
    <property type="entry name" value="AdoMet_MTases"/>
    <property type="match status" value="1"/>
</dbReference>
<organism evidence="11">
    <name type="scientific">Medicago truncatula</name>
    <name type="common">Barrel medic</name>
    <name type="synonym">Medicago tribuloides</name>
    <dbReference type="NCBI Taxonomy" id="3880"/>
    <lineage>
        <taxon>Eukaryota</taxon>
        <taxon>Viridiplantae</taxon>
        <taxon>Streptophyta</taxon>
        <taxon>Embryophyta</taxon>
        <taxon>Tracheophyta</taxon>
        <taxon>Spermatophyta</taxon>
        <taxon>Magnoliopsida</taxon>
        <taxon>eudicotyledons</taxon>
        <taxon>Gunneridae</taxon>
        <taxon>Pentapetalae</taxon>
        <taxon>rosids</taxon>
        <taxon>fabids</taxon>
        <taxon>Fabales</taxon>
        <taxon>Fabaceae</taxon>
        <taxon>Papilionoideae</taxon>
        <taxon>50 kb inversion clade</taxon>
        <taxon>NPAAA clade</taxon>
        <taxon>Hologalegina</taxon>
        <taxon>IRL clade</taxon>
        <taxon>Trifolieae</taxon>
        <taxon>Medicago</taxon>
    </lineage>
</organism>
<dbReference type="InterPro" id="IPR016461">
    <property type="entry name" value="COMT-like"/>
</dbReference>
<dbReference type="InterPro" id="IPR029063">
    <property type="entry name" value="SAM-dependent_MTases_sf"/>
</dbReference>
<keyword evidence="5" id="KW-0438">Lignin biosynthesis</keyword>
<feature type="active site" description="Proton acceptor" evidence="8">
    <location>
        <position position="265"/>
    </location>
</feature>
<dbReference type="InterPro" id="IPR012967">
    <property type="entry name" value="COMT_dimerisation"/>
</dbReference>
<evidence type="ECO:0000256" key="5">
    <source>
        <dbReference type="ARBA" id="ARBA00022733"/>
    </source>
</evidence>
<dbReference type="Gene3D" id="1.10.10.10">
    <property type="entry name" value="Winged helix-like DNA-binding domain superfamily/Winged helix DNA-binding domain"/>
    <property type="match status" value="1"/>
</dbReference>
<name>I3SLS6_MEDTR</name>
<dbReference type="ExpressionAtlas" id="I3SLS6">
    <property type="expression patterns" value="differential"/>
</dbReference>
<dbReference type="GO" id="GO:0008757">
    <property type="term" value="F:S-adenosylmethionine-dependent methyltransferase activity"/>
    <property type="evidence" value="ECO:0007669"/>
    <property type="project" value="UniProtKB-ARBA"/>
</dbReference>
<evidence type="ECO:0000256" key="8">
    <source>
        <dbReference type="PIRSR" id="PIRSR005739-1"/>
    </source>
</evidence>
<comment type="pathway">
    <text evidence="1">Aromatic compound metabolism; phenylpropanoid biosynthesis.</text>
</comment>
<evidence type="ECO:0000256" key="1">
    <source>
        <dbReference type="ARBA" id="ARBA00004928"/>
    </source>
</evidence>
<dbReference type="Gene3D" id="3.40.50.150">
    <property type="entry name" value="Vaccinia Virus protein VP39"/>
    <property type="match status" value="1"/>
</dbReference>
<dbReference type="AlphaFoldDB" id="I3SLS6"/>
<dbReference type="PROSITE" id="PS51683">
    <property type="entry name" value="SAM_OMT_II"/>
    <property type="match status" value="1"/>
</dbReference>
<dbReference type="EC" id="2.1.1.68" evidence="6"/>
<feature type="domain" description="O-methyltransferase dimerisation" evidence="10">
    <location>
        <begin position="19"/>
        <end position="113"/>
    </location>
</feature>
<dbReference type="SUPFAM" id="SSF53335">
    <property type="entry name" value="S-adenosyl-L-methionine-dependent methyltransferases"/>
    <property type="match status" value="1"/>
</dbReference>
<evidence type="ECO:0000313" key="11">
    <source>
        <dbReference type="EMBL" id="AFK41218.1"/>
    </source>
</evidence>
<dbReference type="Pfam" id="PF08100">
    <property type="entry name" value="Dimerisation"/>
    <property type="match status" value="1"/>
</dbReference>
<dbReference type="GO" id="GO:0009809">
    <property type="term" value="P:lignin biosynthetic process"/>
    <property type="evidence" value="ECO:0007669"/>
    <property type="project" value="UniProtKB-KW"/>
</dbReference>
<protein>
    <recommendedName>
        <fullName evidence="6">caffeate O-methyltransferase</fullName>
        <ecNumber evidence="6">2.1.1.68</ecNumber>
    </recommendedName>
</protein>
<proteinExistence type="evidence at transcript level"/>
<evidence type="ECO:0000259" key="9">
    <source>
        <dbReference type="Pfam" id="PF00891"/>
    </source>
</evidence>
<evidence type="ECO:0000256" key="7">
    <source>
        <dbReference type="ARBA" id="ARBA00045231"/>
    </source>
</evidence>
<dbReference type="GO" id="GO:0047763">
    <property type="term" value="F:caffeate O-methyltransferase activity"/>
    <property type="evidence" value="ECO:0007669"/>
    <property type="project" value="UniProtKB-EC"/>
</dbReference>
<keyword evidence="4" id="KW-0949">S-adenosyl-L-methionine</keyword>
<dbReference type="FunFam" id="3.40.50.150:FF:000061">
    <property type="entry name" value="Caffeic acid O-methyltransferase"/>
    <property type="match status" value="1"/>
</dbReference>
<dbReference type="GO" id="GO:0032259">
    <property type="term" value="P:methylation"/>
    <property type="evidence" value="ECO:0007669"/>
    <property type="project" value="UniProtKB-KW"/>
</dbReference>
<dbReference type="SUPFAM" id="SSF46785">
    <property type="entry name" value="Winged helix' DNA-binding domain"/>
    <property type="match status" value="1"/>
</dbReference>
<dbReference type="Pfam" id="PF00891">
    <property type="entry name" value="Methyltransf_2"/>
    <property type="match status" value="1"/>
</dbReference>
<dbReference type="InterPro" id="IPR001077">
    <property type="entry name" value="COMT_C"/>
</dbReference>
<dbReference type="EMBL" id="BT141424">
    <property type="protein sequence ID" value="AFK41218.1"/>
    <property type="molecule type" value="mRNA"/>
</dbReference>
<comment type="function">
    <text evidence="7">Catalyzes the conversion of caffeic acid to ferulic acid and of 5-hydroxyferulic acid to sinapic acid. The resulting products may subsequently be converted to the corresponding alcohols that are incorporated into lignins.</text>
</comment>